<evidence type="ECO:0000259" key="1">
    <source>
        <dbReference type="Pfam" id="PF24626"/>
    </source>
</evidence>
<sequence length="80" mass="9587">MIHRVELIRETEEKVKMNRDRKLSPRFIGPYEIVERIRPVVYQLALPSEIEKIHNVFHISMLHRYRSDPSHVISPVDVEI</sequence>
<keyword evidence="3" id="KW-1185">Reference proteome</keyword>
<dbReference type="PANTHER" id="PTHR46148:SF44">
    <property type="entry name" value="GAG-POL POLYPROTEIN"/>
    <property type="match status" value="1"/>
</dbReference>
<protein>
    <submittedName>
        <fullName evidence="2">Gag protease polyprotein</fullName>
    </submittedName>
</protein>
<dbReference type="AlphaFoldDB" id="A0A5B6WQW3"/>
<dbReference type="GO" id="GO:0006508">
    <property type="term" value="P:proteolysis"/>
    <property type="evidence" value="ECO:0007669"/>
    <property type="project" value="UniProtKB-KW"/>
</dbReference>
<organism evidence="2 3">
    <name type="scientific">Gossypium australe</name>
    <dbReference type="NCBI Taxonomy" id="47621"/>
    <lineage>
        <taxon>Eukaryota</taxon>
        <taxon>Viridiplantae</taxon>
        <taxon>Streptophyta</taxon>
        <taxon>Embryophyta</taxon>
        <taxon>Tracheophyta</taxon>
        <taxon>Spermatophyta</taxon>
        <taxon>Magnoliopsida</taxon>
        <taxon>eudicotyledons</taxon>
        <taxon>Gunneridae</taxon>
        <taxon>Pentapetalae</taxon>
        <taxon>rosids</taxon>
        <taxon>malvids</taxon>
        <taxon>Malvales</taxon>
        <taxon>Malvaceae</taxon>
        <taxon>Malvoideae</taxon>
        <taxon>Gossypium</taxon>
    </lineage>
</organism>
<gene>
    <name evidence="2" type="ORF">EPI10_005952</name>
</gene>
<dbReference type="InterPro" id="IPR056924">
    <property type="entry name" value="SH3_Tf2-1"/>
</dbReference>
<dbReference type="EMBL" id="SMMG02000002">
    <property type="protein sequence ID" value="KAA3483813.1"/>
    <property type="molecule type" value="Genomic_DNA"/>
</dbReference>
<feature type="domain" description="Tf2-1-like SH3-like" evidence="1">
    <location>
        <begin position="12"/>
        <end position="66"/>
    </location>
</feature>
<evidence type="ECO:0000313" key="3">
    <source>
        <dbReference type="Proteomes" id="UP000325315"/>
    </source>
</evidence>
<name>A0A5B6WQW3_9ROSI</name>
<dbReference type="PANTHER" id="PTHR46148">
    <property type="entry name" value="CHROMO DOMAIN-CONTAINING PROTEIN"/>
    <property type="match status" value="1"/>
</dbReference>
<dbReference type="GO" id="GO:0008233">
    <property type="term" value="F:peptidase activity"/>
    <property type="evidence" value="ECO:0007669"/>
    <property type="project" value="UniProtKB-KW"/>
</dbReference>
<keyword evidence="2" id="KW-0378">Hydrolase</keyword>
<evidence type="ECO:0000313" key="2">
    <source>
        <dbReference type="EMBL" id="KAA3483813.1"/>
    </source>
</evidence>
<keyword evidence="2" id="KW-0645">Protease</keyword>
<reference evidence="3" key="1">
    <citation type="journal article" date="2019" name="Plant Biotechnol. J.">
        <title>Genome sequencing of the Australian wild diploid species Gossypium australe highlights disease resistance and delayed gland morphogenesis.</title>
        <authorList>
            <person name="Cai Y."/>
            <person name="Cai X."/>
            <person name="Wang Q."/>
            <person name="Wang P."/>
            <person name="Zhang Y."/>
            <person name="Cai C."/>
            <person name="Xu Y."/>
            <person name="Wang K."/>
            <person name="Zhou Z."/>
            <person name="Wang C."/>
            <person name="Geng S."/>
            <person name="Li B."/>
            <person name="Dong Q."/>
            <person name="Hou Y."/>
            <person name="Wang H."/>
            <person name="Ai P."/>
            <person name="Liu Z."/>
            <person name="Yi F."/>
            <person name="Sun M."/>
            <person name="An G."/>
            <person name="Cheng J."/>
            <person name="Zhang Y."/>
            <person name="Shi Q."/>
            <person name="Xie Y."/>
            <person name="Shi X."/>
            <person name="Chang Y."/>
            <person name="Huang F."/>
            <person name="Chen Y."/>
            <person name="Hong S."/>
            <person name="Mi L."/>
            <person name="Sun Q."/>
            <person name="Zhang L."/>
            <person name="Zhou B."/>
            <person name="Peng R."/>
            <person name="Zhang X."/>
            <person name="Liu F."/>
        </authorList>
    </citation>
    <scope>NUCLEOTIDE SEQUENCE [LARGE SCALE GENOMIC DNA]</scope>
    <source>
        <strain evidence="3">cv. PA1801</strain>
    </source>
</reference>
<accession>A0A5B6WQW3</accession>
<proteinExistence type="predicted"/>
<dbReference type="Proteomes" id="UP000325315">
    <property type="component" value="Unassembled WGS sequence"/>
</dbReference>
<dbReference type="OrthoDB" id="1000719at2759"/>
<dbReference type="Pfam" id="PF24626">
    <property type="entry name" value="SH3_Tf2-1"/>
    <property type="match status" value="1"/>
</dbReference>
<comment type="caution">
    <text evidence="2">The sequence shown here is derived from an EMBL/GenBank/DDBJ whole genome shotgun (WGS) entry which is preliminary data.</text>
</comment>